<reference evidence="5 6" key="1">
    <citation type="submission" date="2019-08" db="EMBL/GenBank/DDBJ databases">
        <title>Draft genome sequences of two oriental melons (Cucumis melo L. var makuwa).</title>
        <authorList>
            <person name="Kwon S.-Y."/>
        </authorList>
    </citation>
    <scope>NUCLEOTIDE SEQUENCE [LARGE SCALE GENOMIC DNA]</scope>
    <source>
        <strain evidence="6">cv. Chang Bougi</strain>
        <strain evidence="5">cv. SW 3</strain>
        <tissue evidence="4">Leaf</tissue>
    </source>
</reference>
<dbReference type="PROSITE" id="PS50158">
    <property type="entry name" value="ZF_CCHC"/>
    <property type="match status" value="1"/>
</dbReference>
<dbReference type="InterPro" id="IPR001878">
    <property type="entry name" value="Znf_CCHC"/>
</dbReference>
<name>A0A5D3BW87_CUCMM</name>
<keyword evidence="1" id="KW-0863">Zinc-finger</keyword>
<dbReference type="Pfam" id="PF00098">
    <property type="entry name" value="zf-CCHC"/>
    <property type="match status" value="1"/>
</dbReference>
<evidence type="ECO:0000313" key="3">
    <source>
        <dbReference type="EMBL" id="KAA0037570.1"/>
    </source>
</evidence>
<proteinExistence type="predicted"/>
<dbReference type="AlphaFoldDB" id="A0A5D3BW87"/>
<dbReference type="OrthoDB" id="786614at2759"/>
<organism evidence="4 6">
    <name type="scientific">Cucumis melo var. makuwa</name>
    <name type="common">Oriental melon</name>
    <dbReference type="NCBI Taxonomy" id="1194695"/>
    <lineage>
        <taxon>Eukaryota</taxon>
        <taxon>Viridiplantae</taxon>
        <taxon>Streptophyta</taxon>
        <taxon>Embryophyta</taxon>
        <taxon>Tracheophyta</taxon>
        <taxon>Spermatophyta</taxon>
        <taxon>Magnoliopsida</taxon>
        <taxon>eudicotyledons</taxon>
        <taxon>Gunneridae</taxon>
        <taxon>Pentapetalae</taxon>
        <taxon>rosids</taxon>
        <taxon>fabids</taxon>
        <taxon>Cucurbitales</taxon>
        <taxon>Cucurbitaceae</taxon>
        <taxon>Benincaseae</taxon>
        <taxon>Cucumis</taxon>
    </lineage>
</organism>
<evidence type="ECO:0000313" key="5">
    <source>
        <dbReference type="Proteomes" id="UP000321393"/>
    </source>
</evidence>
<dbReference type="GO" id="GO:0008270">
    <property type="term" value="F:zinc ion binding"/>
    <property type="evidence" value="ECO:0007669"/>
    <property type="project" value="UniProtKB-KW"/>
</dbReference>
<evidence type="ECO:0000313" key="6">
    <source>
        <dbReference type="Proteomes" id="UP000321947"/>
    </source>
</evidence>
<dbReference type="GO" id="GO:0003676">
    <property type="term" value="F:nucleic acid binding"/>
    <property type="evidence" value="ECO:0007669"/>
    <property type="project" value="InterPro"/>
</dbReference>
<gene>
    <name evidence="4" type="ORF">E5676_scaffold374G00300</name>
    <name evidence="3" type="ORF">E6C27_scaffold277G001980</name>
</gene>
<sequence length="175" mass="19817">MGMKIEQLALRRKWKVSCHHVLEDDAGRIMMGCKVLAREIGRSEGAEPSDPENAYEIERQKKLGATVFEGSTDPTDAEDWLNMLEKCHQDFMSQFGGQALRNMSYGSVFQRQSQRISNQCTRSTVRPQPGQEFVSSAVRQTPHTSSGRNCWDKCLVGAGVCYQCRQPEHFKKDCP</sequence>
<evidence type="ECO:0000313" key="4">
    <source>
        <dbReference type="EMBL" id="TYK03102.1"/>
    </source>
</evidence>
<keyword evidence="1" id="KW-0479">Metal-binding</keyword>
<evidence type="ECO:0000259" key="2">
    <source>
        <dbReference type="PROSITE" id="PS50158"/>
    </source>
</evidence>
<feature type="domain" description="CCHC-type" evidence="2">
    <location>
        <begin position="161"/>
        <end position="175"/>
    </location>
</feature>
<evidence type="ECO:0000256" key="1">
    <source>
        <dbReference type="PROSITE-ProRule" id="PRU00047"/>
    </source>
</evidence>
<accession>A0A5D3BW87</accession>
<protein>
    <recommendedName>
        <fullName evidence="2">CCHC-type domain-containing protein</fullName>
    </recommendedName>
</protein>
<dbReference type="EMBL" id="SSTE01018921">
    <property type="protein sequence ID" value="KAA0037570.1"/>
    <property type="molecule type" value="Genomic_DNA"/>
</dbReference>
<comment type="caution">
    <text evidence="4">The sequence shown here is derived from an EMBL/GenBank/DDBJ whole genome shotgun (WGS) entry which is preliminary data.</text>
</comment>
<dbReference type="EMBL" id="SSTD01015295">
    <property type="protein sequence ID" value="TYK03102.1"/>
    <property type="molecule type" value="Genomic_DNA"/>
</dbReference>
<dbReference type="Proteomes" id="UP000321947">
    <property type="component" value="Unassembled WGS sequence"/>
</dbReference>
<dbReference type="Proteomes" id="UP000321393">
    <property type="component" value="Unassembled WGS sequence"/>
</dbReference>
<keyword evidence="1" id="KW-0862">Zinc</keyword>